<gene>
    <name evidence="1" type="ORF">CTRU02_215616</name>
</gene>
<evidence type="ECO:0000313" key="2">
    <source>
        <dbReference type="Proteomes" id="UP000805649"/>
    </source>
</evidence>
<dbReference type="EMBL" id="VUJX02000017">
    <property type="protein sequence ID" value="KAL0929450.1"/>
    <property type="molecule type" value="Genomic_DNA"/>
</dbReference>
<organism evidence="1 2">
    <name type="scientific">Colletotrichum truncatum</name>
    <name type="common">Anthracnose fungus</name>
    <name type="synonym">Colletotrichum capsici</name>
    <dbReference type="NCBI Taxonomy" id="5467"/>
    <lineage>
        <taxon>Eukaryota</taxon>
        <taxon>Fungi</taxon>
        <taxon>Dikarya</taxon>
        <taxon>Ascomycota</taxon>
        <taxon>Pezizomycotina</taxon>
        <taxon>Sordariomycetes</taxon>
        <taxon>Hypocreomycetidae</taxon>
        <taxon>Glomerellales</taxon>
        <taxon>Glomerellaceae</taxon>
        <taxon>Colletotrichum</taxon>
        <taxon>Colletotrichum truncatum species complex</taxon>
    </lineage>
</organism>
<dbReference type="Proteomes" id="UP000805649">
    <property type="component" value="Unassembled WGS sequence"/>
</dbReference>
<name>A0ACC3YCA9_COLTU</name>
<proteinExistence type="predicted"/>
<sequence>MIGSRFFQRFLQATACWRCSEAVPPLLPTSTLYDALRVFCLSRASLYMRPRPTLRPPGNLPANLA</sequence>
<reference evidence="1 2" key="1">
    <citation type="journal article" date="2020" name="Phytopathology">
        <title>Genome Sequence Resources of Colletotrichum truncatum, C. plurivorum, C. musicola, and C. sojae: Four Species Pathogenic to Soybean (Glycine max).</title>
        <authorList>
            <person name="Rogerio F."/>
            <person name="Boufleur T.R."/>
            <person name="Ciampi-Guillardi M."/>
            <person name="Sukno S.A."/>
            <person name="Thon M.R."/>
            <person name="Massola Junior N.S."/>
            <person name="Baroncelli R."/>
        </authorList>
    </citation>
    <scope>NUCLEOTIDE SEQUENCE [LARGE SCALE GENOMIC DNA]</scope>
    <source>
        <strain evidence="1 2">CMES1059</strain>
    </source>
</reference>
<comment type="caution">
    <text evidence="1">The sequence shown here is derived from an EMBL/GenBank/DDBJ whole genome shotgun (WGS) entry which is preliminary data.</text>
</comment>
<protein>
    <submittedName>
        <fullName evidence="1">Uncharacterized protein</fullName>
    </submittedName>
</protein>
<keyword evidence="2" id="KW-1185">Reference proteome</keyword>
<accession>A0ACC3YCA9</accession>
<evidence type="ECO:0000313" key="1">
    <source>
        <dbReference type="EMBL" id="KAL0929450.1"/>
    </source>
</evidence>